<evidence type="ECO:0000256" key="1">
    <source>
        <dbReference type="SAM" id="MobiDB-lite"/>
    </source>
</evidence>
<evidence type="ECO:0000313" key="2">
    <source>
        <dbReference type="EMBL" id="CAK9177228.1"/>
    </source>
</evidence>
<comment type="caution">
    <text evidence="2">The sequence shown here is derived from an EMBL/GenBank/DDBJ whole genome shotgun (WGS) entry which is preliminary data.</text>
</comment>
<proteinExistence type="predicted"/>
<dbReference type="AlphaFoldDB" id="A0ABC8UAS8"/>
<name>A0ABC8UAS8_9AQUA</name>
<organism evidence="2 3">
    <name type="scientific">Ilex paraguariensis</name>
    <name type="common">yerba mate</name>
    <dbReference type="NCBI Taxonomy" id="185542"/>
    <lineage>
        <taxon>Eukaryota</taxon>
        <taxon>Viridiplantae</taxon>
        <taxon>Streptophyta</taxon>
        <taxon>Embryophyta</taxon>
        <taxon>Tracheophyta</taxon>
        <taxon>Spermatophyta</taxon>
        <taxon>Magnoliopsida</taxon>
        <taxon>eudicotyledons</taxon>
        <taxon>Gunneridae</taxon>
        <taxon>Pentapetalae</taxon>
        <taxon>asterids</taxon>
        <taxon>campanulids</taxon>
        <taxon>Aquifoliales</taxon>
        <taxon>Aquifoliaceae</taxon>
        <taxon>Ilex</taxon>
    </lineage>
</organism>
<keyword evidence="3" id="KW-1185">Reference proteome</keyword>
<gene>
    <name evidence="2" type="ORF">ILEXP_LOCUS47101</name>
</gene>
<evidence type="ECO:0000313" key="3">
    <source>
        <dbReference type="Proteomes" id="UP001642360"/>
    </source>
</evidence>
<reference evidence="2 3" key="1">
    <citation type="submission" date="2024-02" db="EMBL/GenBank/DDBJ databases">
        <authorList>
            <person name="Vignale AGUSTIN F."/>
            <person name="Sosa J E."/>
            <person name="Modenutti C."/>
        </authorList>
    </citation>
    <scope>NUCLEOTIDE SEQUENCE [LARGE SCALE GENOMIC DNA]</scope>
</reference>
<dbReference type="EMBL" id="CAUOFW020007002">
    <property type="protein sequence ID" value="CAK9177228.1"/>
    <property type="molecule type" value="Genomic_DNA"/>
</dbReference>
<protein>
    <submittedName>
        <fullName evidence="2">Uncharacterized protein</fullName>
    </submittedName>
</protein>
<accession>A0ABC8UAS8</accession>
<dbReference type="Proteomes" id="UP001642360">
    <property type="component" value="Unassembled WGS sequence"/>
</dbReference>
<sequence length="230" mass="25555">MNTHTTFVGQIPLSRGEKGHDSVICRKKKHEGGDGILLQSEGKRHDKGIYEVENRDTGRDEMIEVHRNKDRVPVVNIELRESSNGNVNGESELEAQKRNGTESVGVLPDEVAGIDEVVPILMDGIRNCVTEVVFNEILISGDPLVEQEREVQGEATGNLLVTAVDHGNLNICNGHDSVICRKKKHEGGDGILLQSEGKRHDKGIYEVENRDTGRDEMIEVHRNKGKMPLR</sequence>
<feature type="region of interest" description="Disordered" evidence="1">
    <location>
        <begin position="1"/>
        <end position="21"/>
    </location>
</feature>